<feature type="chain" id="PRO_5028831969" description="Ice-binding protein C-terminal domain-containing protein" evidence="2">
    <location>
        <begin position="25"/>
        <end position="301"/>
    </location>
</feature>
<comment type="caution">
    <text evidence="4">The sequence shown here is derived from an EMBL/GenBank/DDBJ whole genome shotgun (WGS) entry which is preliminary data.</text>
</comment>
<dbReference type="NCBIfam" id="TIGR02595">
    <property type="entry name" value="PEP_CTERM"/>
    <property type="match status" value="1"/>
</dbReference>
<feature type="transmembrane region" description="Helical" evidence="1">
    <location>
        <begin position="278"/>
        <end position="294"/>
    </location>
</feature>
<name>A0A6V8LML1_9BACT</name>
<reference evidence="4 5" key="1">
    <citation type="submission" date="2020-04" db="EMBL/GenBank/DDBJ databases">
        <authorList>
            <consortium name="Desulfovibrio sp. FSS-1 genome sequencing consortium"/>
            <person name="Shimoshige H."/>
            <person name="Kobayashi H."/>
            <person name="Maekawa T."/>
        </authorList>
    </citation>
    <scope>NUCLEOTIDE SEQUENCE [LARGE SCALE GENOMIC DNA]</scope>
    <source>
        <strain evidence="4 5">SIID29052-01</strain>
    </source>
</reference>
<evidence type="ECO:0000313" key="4">
    <source>
        <dbReference type="EMBL" id="GFK93912.1"/>
    </source>
</evidence>
<keyword evidence="1" id="KW-0812">Transmembrane</keyword>
<dbReference type="AlphaFoldDB" id="A0A6V8LML1"/>
<dbReference type="Pfam" id="PF07589">
    <property type="entry name" value="PEP-CTERM"/>
    <property type="match status" value="1"/>
</dbReference>
<dbReference type="InterPro" id="IPR013424">
    <property type="entry name" value="Ice-binding_C"/>
</dbReference>
<keyword evidence="1" id="KW-1133">Transmembrane helix</keyword>
<feature type="signal peptide" evidence="2">
    <location>
        <begin position="1"/>
        <end position="24"/>
    </location>
</feature>
<proteinExistence type="predicted"/>
<accession>A0A6V8LML1</accession>
<evidence type="ECO:0000259" key="3">
    <source>
        <dbReference type="Pfam" id="PF07589"/>
    </source>
</evidence>
<evidence type="ECO:0000256" key="2">
    <source>
        <dbReference type="SAM" id="SignalP"/>
    </source>
</evidence>
<dbReference type="EMBL" id="BLTE01000007">
    <property type="protein sequence ID" value="GFK93912.1"/>
    <property type="molecule type" value="Genomic_DNA"/>
</dbReference>
<keyword evidence="5" id="KW-1185">Reference proteome</keyword>
<dbReference type="Proteomes" id="UP000494245">
    <property type="component" value="Unassembled WGS sequence"/>
</dbReference>
<protein>
    <recommendedName>
        <fullName evidence="3">Ice-binding protein C-terminal domain-containing protein</fullName>
    </recommendedName>
</protein>
<feature type="domain" description="Ice-binding protein C-terminal" evidence="3">
    <location>
        <begin position="274"/>
        <end position="297"/>
    </location>
</feature>
<evidence type="ECO:0000313" key="5">
    <source>
        <dbReference type="Proteomes" id="UP000494245"/>
    </source>
</evidence>
<evidence type="ECO:0000256" key="1">
    <source>
        <dbReference type="SAM" id="Phobius"/>
    </source>
</evidence>
<organism evidence="4 5">
    <name type="scientific">Fundidesulfovibrio magnetotacticus</name>
    <dbReference type="NCBI Taxonomy" id="2730080"/>
    <lineage>
        <taxon>Bacteria</taxon>
        <taxon>Pseudomonadati</taxon>
        <taxon>Thermodesulfobacteriota</taxon>
        <taxon>Desulfovibrionia</taxon>
        <taxon>Desulfovibrionales</taxon>
        <taxon>Desulfovibrionaceae</taxon>
        <taxon>Fundidesulfovibrio</taxon>
    </lineage>
</organism>
<gene>
    <name evidence="4" type="ORF">NNJEOMEG_01750</name>
</gene>
<keyword evidence="2" id="KW-0732">Signal</keyword>
<reference evidence="4 5" key="2">
    <citation type="submission" date="2020-05" db="EMBL/GenBank/DDBJ databases">
        <title>Draft genome sequence of Desulfovibrio sp. strainFSS-1.</title>
        <authorList>
            <person name="Shimoshige H."/>
            <person name="Kobayashi H."/>
            <person name="Maekawa T."/>
        </authorList>
    </citation>
    <scope>NUCLEOTIDE SEQUENCE [LARGE SCALE GENOMIC DNA]</scope>
    <source>
        <strain evidence="4 5">SIID29052-01</strain>
    </source>
</reference>
<keyword evidence="1" id="KW-0472">Membrane</keyword>
<sequence length="301" mass="31914">MKKIRLIIAIVALMSFGGALHANATPAWPTLSEGVNSLTMNGWESGYPNSWPQLNNLYGTIFAGVLNVSQMYSENGSTSVQTYNNLNAGAGYLTGVFMAQVTNISLASNGDAILTLGAVDYTSGQFASLSNAFKDAFGSYDAQNDTWTKDNASEVLKMYWSTDLASVPTQTYSSTNVNNIVSGDLWSSFQLGSADDFSVNILSQYVGGTVPQGNYFGTMDFSLSPTAGLAVQTLLGNTGGWQAAQASATGLGLTRTRQTGDYQVAIGDRAEIYATPEPATMIAMGSGLLGLFGLRRRARKN</sequence>